<evidence type="ECO:0000256" key="1">
    <source>
        <dbReference type="ARBA" id="ARBA00022690"/>
    </source>
</evidence>
<keyword evidence="1" id="KW-0646">Protease inhibitor</keyword>
<feature type="domain" description="Cystatin" evidence="3">
    <location>
        <begin position="49"/>
        <end position="129"/>
    </location>
</feature>
<sequence length="132" mass="14421">MTIGIGGGIGLGLPGLNIKIGGGIGLGNKRPGGCKSHDPSKKWSVCPNDRVVEIYARFAVDEYNRKHGRNLVFQSVLEAWVYVYPCGKKEYSIELVVREGCGNHVLKYHAVVTETGCAARRKTLVSFDQIDD</sequence>
<evidence type="ECO:0000313" key="4">
    <source>
        <dbReference type="EMBL" id="KGN43780.1"/>
    </source>
</evidence>
<keyword evidence="5" id="KW-1185">Reference proteome</keyword>
<organism evidence="4 5">
    <name type="scientific">Cucumis sativus</name>
    <name type="common">Cucumber</name>
    <dbReference type="NCBI Taxonomy" id="3659"/>
    <lineage>
        <taxon>Eukaryota</taxon>
        <taxon>Viridiplantae</taxon>
        <taxon>Streptophyta</taxon>
        <taxon>Embryophyta</taxon>
        <taxon>Tracheophyta</taxon>
        <taxon>Spermatophyta</taxon>
        <taxon>Magnoliopsida</taxon>
        <taxon>eudicotyledons</taxon>
        <taxon>Gunneridae</taxon>
        <taxon>Pentapetalae</taxon>
        <taxon>rosids</taxon>
        <taxon>fabids</taxon>
        <taxon>Cucurbitales</taxon>
        <taxon>Cucurbitaceae</taxon>
        <taxon>Benincaseae</taxon>
        <taxon>Cucumis</taxon>
    </lineage>
</organism>
<evidence type="ECO:0000256" key="2">
    <source>
        <dbReference type="ARBA" id="ARBA00022704"/>
    </source>
</evidence>
<dbReference type="EMBL" id="CM002928">
    <property type="protein sequence ID" value="KGN43780.1"/>
    <property type="molecule type" value="Genomic_DNA"/>
</dbReference>
<dbReference type="AlphaFoldDB" id="A0A0A0K281"/>
<dbReference type="STRING" id="3659.A0A0A0K281"/>
<dbReference type="KEGG" id="csv:105436096"/>
<dbReference type="SMR" id="A0A0A0K281"/>
<dbReference type="Gene3D" id="3.10.450.10">
    <property type="match status" value="1"/>
</dbReference>
<proteinExistence type="predicted"/>
<accession>A0A0A0K281</accession>
<name>A0A0A0K281_CUCSA</name>
<dbReference type="Pfam" id="PF16845">
    <property type="entry name" value="SQAPI"/>
    <property type="match status" value="1"/>
</dbReference>
<dbReference type="InterPro" id="IPR000010">
    <property type="entry name" value="Cystatin_dom"/>
</dbReference>
<dbReference type="GO" id="GO:0004869">
    <property type="term" value="F:cysteine-type endopeptidase inhibitor activity"/>
    <property type="evidence" value="ECO:0007669"/>
    <property type="project" value="UniProtKB-KW"/>
</dbReference>
<reference evidence="4 5" key="3">
    <citation type="journal article" date="2010" name="BMC Genomics">
        <title>Transcriptome sequencing and comparative analysis of cucumber flowers with different sex types.</title>
        <authorList>
            <person name="Guo S."/>
            <person name="Zheng Y."/>
            <person name="Joung J.G."/>
            <person name="Liu S."/>
            <person name="Zhang Z."/>
            <person name="Crasta O.R."/>
            <person name="Sobral B.W."/>
            <person name="Xu Y."/>
            <person name="Huang S."/>
            <person name="Fei Z."/>
        </authorList>
    </citation>
    <scope>NUCLEOTIDE SEQUENCE [LARGE SCALE GENOMIC DNA]</scope>
    <source>
        <strain evidence="5">cv. 9930</strain>
    </source>
</reference>
<evidence type="ECO:0000313" key="5">
    <source>
        <dbReference type="Proteomes" id="UP000029981"/>
    </source>
</evidence>
<reference evidence="4 5" key="4">
    <citation type="journal article" date="2011" name="BMC Genomics">
        <title>RNA-Seq improves annotation of protein-coding genes in the cucumber genome.</title>
        <authorList>
            <person name="Li Z."/>
            <person name="Zhang Z."/>
            <person name="Yan P."/>
            <person name="Huang S."/>
            <person name="Fei Z."/>
            <person name="Lin K."/>
        </authorList>
    </citation>
    <scope>NUCLEOTIDE SEQUENCE [LARGE SCALE GENOMIC DNA]</scope>
    <source>
        <strain evidence="5">cv. 9930</strain>
    </source>
</reference>
<reference evidence="4 5" key="1">
    <citation type="journal article" date="2009" name="Nat. Genet.">
        <title>The genome of the cucumber, Cucumis sativus L.</title>
        <authorList>
            <person name="Huang S."/>
            <person name="Li R."/>
            <person name="Zhang Z."/>
            <person name="Li L."/>
            <person name="Gu X."/>
            <person name="Fan W."/>
            <person name="Lucas W.J."/>
            <person name="Wang X."/>
            <person name="Xie B."/>
            <person name="Ni P."/>
            <person name="Ren Y."/>
            <person name="Zhu H."/>
            <person name="Li J."/>
            <person name="Lin K."/>
            <person name="Jin W."/>
            <person name="Fei Z."/>
            <person name="Li G."/>
            <person name="Staub J."/>
            <person name="Kilian A."/>
            <person name="van der Vossen E.A."/>
            <person name="Wu Y."/>
            <person name="Guo J."/>
            <person name="He J."/>
            <person name="Jia Z."/>
            <person name="Ren Y."/>
            <person name="Tian G."/>
            <person name="Lu Y."/>
            <person name="Ruan J."/>
            <person name="Qian W."/>
            <person name="Wang M."/>
            <person name="Huang Q."/>
            <person name="Li B."/>
            <person name="Xuan Z."/>
            <person name="Cao J."/>
            <person name="Asan"/>
            <person name="Wu Z."/>
            <person name="Zhang J."/>
            <person name="Cai Q."/>
            <person name="Bai Y."/>
            <person name="Zhao B."/>
            <person name="Han Y."/>
            <person name="Li Y."/>
            <person name="Li X."/>
            <person name="Wang S."/>
            <person name="Shi Q."/>
            <person name="Liu S."/>
            <person name="Cho W.K."/>
            <person name="Kim J.Y."/>
            <person name="Xu Y."/>
            <person name="Heller-Uszynska K."/>
            <person name="Miao H."/>
            <person name="Cheng Z."/>
            <person name="Zhang S."/>
            <person name="Wu J."/>
            <person name="Yang Y."/>
            <person name="Kang H."/>
            <person name="Li M."/>
            <person name="Liang H."/>
            <person name="Ren X."/>
            <person name="Shi Z."/>
            <person name="Wen M."/>
            <person name="Jian M."/>
            <person name="Yang H."/>
            <person name="Zhang G."/>
            <person name="Yang Z."/>
            <person name="Chen R."/>
            <person name="Liu S."/>
            <person name="Li J."/>
            <person name="Ma L."/>
            <person name="Liu H."/>
            <person name="Zhou Y."/>
            <person name="Zhao J."/>
            <person name="Fang X."/>
            <person name="Li G."/>
            <person name="Fang L."/>
            <person name="Li Y."/>
            <person name="Liu D."/>
            <person name="Zheng H."/>
            <person name="Zhang Y."/>
            <person name="Qin N."/>
            <person name="Li Z."/>
            <person name="Yang G."/>
            <person name="Yang S."/>
            <person name="Bolund L."/>
            <person name="Kristiansen K."/>
            <person name="Zheng H."/>
            <person name="Li S."/>
            <person name="Zhang X."/>
            <person name="Yang H."/>
            <person name="Wang J."/>
            <person name="Sun R."/>
            <person name="Zhang B."/>
            <person name="Jiang S."/>
            <person name="Wang J."/>
            <person name="Du Y."/>
            <person name="Li S."/>
        </authorList>
    </citation>
    <scope>NUCLEOTIDE SEQUENCE [LARGE SCALE GENOMIC DNA]</scope>
    <source>
        <strain evidence="5">cv. 9930</strain>
    </source>
</reference>
<dbReference type="Gramene" id="KGN43780">
    <property type="protein sequence ID" value="KGN43780"/>
    <property type="gene ID" value="Csa_7G067350"/>
</dbReference>
<protein>
    <recommendedName>
        <fullName evidence="3">Cystatin domain-containing protein</fullName>
    </recommendedName>
</protein>
<dbReference type="SUPFAM" id="SSF54403">
    <property type="entry name" value="Cystatin/monellin"/>
    <property type="match status" value="1"/>
</dbReference>
<keyword evidence="2" id="KW-0789">Thiol protease inhibitor</keyword>
<reference evidence="4 5" key="2">
    <citation type="journal article" date="2009" name="PLoS ONE">
        <title>An integrated genetic and cytogenetic map of the cucumber genome.</title>
        <authorList>
            <person name="Ren Y."/>
            <person name="Zhang Z."/>
            <person name="Liu J."/>
            <person name="Staub J.E."/>
            <person name="Han Y."/>
            <person name="Cheng Z."/>
            <person name="Li X."/>
            <person name="Lu J."/>
            <person name="Miao H."/>
            <person name="Kang H."/>
            <person name="Xie B."/>
            <person name="Gu X."/>
            <person name="Wang X."/>
            <person name="Du Y."/>
            <person name="Jin W."/>
            <person name="Huang S."/>
        </authorList>
    </citation>
    <scope>NUCLEOTIDE SEQUENCE [LARGE SCALE GENOMIC DNA]</scope>
    <source>
        <strain evidence="5">cv. 9930</strain>
    </source>
</reference>
<gene>
    <name evidence="4" type="ORF">Csa_7G067350</name>
</gene>
<dbReference type="InterPro" id="IPR046350">
    <property type="entry name" value="Cystatin_sf"/>
</dbReference>
<evidence type="ECO:0000259" key="3">
    <source>
        <dbReference type="Pfam" id="PF16845"/>
    </source>
</evidence>
<dbReference type="Proteomes" id="UP000029981">
    <property type="component" value="Chromosome 7"/>
</dbReference>